<accession>A7MUT0</accession>
<name>A7MUT0_VIBC1</name>
<dbReference type="PATRIC" id="fig|338187.36.peg.2749"/>
<dbReference type="Proteomes" id="UP000008152">
    <property type="component" value="Chromosome I"/>
</dbReference>
<protein>
    <submittedName>
        <fullName evidence="2">Uncharacterized protein</fullName>
    </submittedName>
</protein>
<feature type="transmembrane region" description="Helical" evidence="1">
    <location>
        <begin position="39"/>
        <end position="61"/>
    </location>
</feature>
<dbReference type="KEGG" id="vha:VIBHAR_02819"/>
<evidence type="ECO:0000313" key="3">
    <source>
        <dbReference type="Proteomes" id="UP000008152"/>
    </source>
</evidence>
<gene>
    <name evidence="2" type="ordered locus">VIBHAR_02819</name>
</gene>
<evidence type="ECO:0000256" key="1">
    <source>
        <dbReference type="SAM" id="Phobius"/>
    </source>
</evidence>
<sequence length="101" mass="11608">MFYFILYDNEKLKNFKHKRKIEIVNNAVKLYRKDKPLKMFSRLLAALIWCGIPSLIVFLIFNDGLAVIGSLSLSTVILNIKLANDESSEIEPYLDKVLGQC</sequence>
<proteinExistence type="predicted"/>
<reference evidence="2 3" key="1">
    <citation type="submission" date="2007-08" db="EMBL/GenBank/DDBJ databases">
        <authorList>
            <consortium name="The Vibrio harveyi Genome Sequencing Project"/>
            <person name="Bassler B."/>
            <person name="Clifton S.W."/>
            <person name="Fulton L."/>
            <person name="Delehaunty K."/>
            <person name="Fronick C."/>
            <person name="Harrison M."/>
            <person name="Markivic C."/>
            <person name="Fulton R."/>
            <person name="Tin-Wollam A.-M."/>
            <person name="Shah N."/>
            <person name="Pepin K."/>
            <person name="Nash W."/>
            <person name="Thiruvilangam P."/>
            <person name="Bhonagiri V."/>
            <person name="Waters C."/>
            <person name="Tu K.C."/>
            <person name="Irgon J."/>
            <person name="Wilson R.K."/>
        </authorList>
    </citation>
    <scope>NUCLEOTIDE SEQUENCE [LARGE SCALE GENOMIC DNA]</scope>
    <source>
        <strain evidence="3">ATCC BAA-1116 / BB120</strain>
    </source>
</reference>
<keyword evidence="1" id="KW-0812">Transmembrane</keyword>
<keyword evidence="1" id="KW-1133">Transmembrane helix</keyword>
<dbReference type="AlphaFoldDB" id="A7MUT0"/>
<dbReference type="GeneID" id="67377021"/>
<keyword evidence="1" id="KW-0472">Membrane</keyword>
<organism evidence="2 3">
    <name type="scientific">Vibrio campbellii (strain ATCC BAA-1116)</name>
    <dbReference type="NCBI Taxonomy" id="2902295"/>
    <lineage>
        <taxon>Bacteria</taxon>
        <taxon>Pseudomonadati</taxon>
        <taxon>Pseudomonadota</taxon>
        <taxon>Gammaproteobacteria</taxon>
        <taxon>Vibrionales</taxon>
        <taxon>Vibrionaceae</taxon>
        <taxon>Vibrio</taxon>
    </lineage>
</organism>
<dbReference type="RefSeq" id="WP_012128390.1">
    <property type="nucleotide sequence ID" value="NC_009783.1"/>
</dbReference>
<evidence type="ECO:0000313" key="2">
    <source>
        <dbReference type="EMBL" id="ABU71773.1"/>
    </source>
</evidence>
<dbReference type="EMBL" id="CP000789">
    <property type="protein sequence ID" value="ABU71773.1"/>
    <property type="molecule type" value="Genomic_DNA"/>
</dbReference>